<dbReference type="EC" id="6.1.1.16" evidence="2"/>
<dbReference type="eggNOG" id="KOG2007">
    <property type="taxonomic scope" value="Eukaryota"/>
</dbReference>
<protein>
    <recommendedName>
        <fullName evidence="2">cysteine--tRNA ligase</fullName>
        <ecNumber evidence="2">6.1.1.16</ecNumber>
    </recommendedName>
    <alternativeName>
        <fullName evidence="10">Cysteinyl-tRNA synthetase</fullName>
    </alternativeName>
</protein>
<evidence type="ECO:0000256" key="12">
    <source>
        <dbReference type="SAM" id="MobiDB-lite"/>
    </source>
</evidence>
<evidence type="ECO:0000256" key="2">
    <source>
        <dbReference type="ARBA" id="ARBA00012832"/>
    </source>
</evidence>
<dbReference type="RefSeq" id="XP_002682571.1">
    <property type="nucleotide sequence ID" value="XM_002682525.1"/>
</dbReference>
<dbReference type="InParanoid" id="D2V116"/>
<dbReference type="InterPro" id="IPR009080">
    <property type="entry name" value="tRNAsynth_Ia_anticodon-bd"/>
</dbReference>
<feature type="coiled-coil region" evidence="11">
    <location>
        <begin position="544"/>
        <end position="589"/>
    </location>
</feature>
<dbReference type="GO" id="GO:0005524">
    <property type="term" value="F:ATP binding"/>
    <property type="evidence" value="ECO:0007669"/>
    <property type="project" value="UniProtKB-KW"/>
</dbReference>
<dbReference type="NCBIfam" id="TIGR00435">
    <property type="entry name" value="cysS"/>
    <property type="match status" value="1"/>
</dbReference>
<dbReference type="SUPFAM" id="SSF47323">
    <property type="entry name" value="Anticodon-binding domain of a subclass of class I aminoacyl-tRNA synthetases"/>
    <property type="match status" value="1"/>
</dbReference>
<keyword evidence="5" id="KW-0547">Nucleotide-binding</keyword>
<keyword evidence="4" id="KW-0479">Metal-binding</keyword>
<dbReference type="InterPro" id="IPR014729">
    <property type="entry name" value="Rossmann-like_a/b/a_fold"/>
</dbReference>
<keyword evidence="8" id="KW-0648">Protein biosynthesis</keyword>
<gene>
    <name evidence="14" type="ORF">NAEGRDRAFT_82919</name>
</gene>
<dbReference type="InterPro" id="IPR032678">
    <property type="entry name" value="tRNA-synt_1_cat_dom"/>
</dbReference>
<dbReference type="Pfam" id="PF01406">
    <property type="entry name" value="tRNA-synt_1e"/>
    <property type="match status" value="1"/>
</dbReference>
<dbReference type="HAMAP" id="MF_00041">
    <property type="entry name" value="Cys_tRNA_synth"/>
    <property type="match status" value="1"/>
</dbReference>
<dbReference type="GO" id="GO:0004817">
    <property type="term" value="F:cysteine-tRNA ligase activity"/>
    <property type="evidence" value="ECO:0007669"/>
    <property type="project" value="UniProtKB-EC"/>
</dbReference>
<dbReference type="PRINTS" id="PR00983">
    <property type="entry name" value="TRNASYNTHCYS"/>
</dbReference>
<evidence type="ECO:0000256" key="10">
    <source>
        <dbReference type="ARBA" id="ARBA00031499"/>
    </source>
</evidence>
<evidence type="ECO:0000256" key="3">
    <source>
        <dbReference type="ARBA" id="ARBA00022598"/>
    </source>
</evidence>
<dbReference type="STRING" id="5762.D2V116"/>
<feature type="compositionally biased region" description="Polar residues" evidence="12">
    <location>
        <begin position="1"/>
        <end position="16"/>
    </location>
</feature>
<keyword evidence="11" id="KW-0175">Coiled coil</keyword>
<dbReference type="InterPro" id="IPR024909">
    <property type="entry name" value="Cys-tRNA/MSH_ligase"/>
</dbReference>
<evidence type="ECO:0000256" key="1">
    <source>
        <dbReference type="ARBA" id="ARBA00001947"/>
    </source>
</evidence>
<dbReference type="GO" id="GO:0046872">
    <property type="term" value="F:metal ion binding"/>
    <property type="evidence" value="ECO:0007669"/>
    <property type="project" value="UniProtKB-KW"/>
</dbReference>
<name>D2V116_NAEGR</name>
<dbReference type="GO" id="GO:0005737">
    <property type="term" value="C:cytoplasm"/>
    <property type="evidence" value="ECO:0007669"/>
    <property type="project" value="TreeGrafter"/>
</dbReference>
<keyword evidence="3" id="KW-0436">Ligase</keyword>
<evidence type="ECO:0000256" key="6">
    <source>
        <dbReference type="ARBA" id="ARBA00022833"/>
    </source>
</evidence>
<dbReference type="FunCoup" id="D2V116">
    <property type="interactions" value="585"/>
</dbReference>
<dbReference type="PANTHER" id="PTHR10890:SF3">
    <property type="entry name" value="CYSTEINE--TRNA LIGASE, CYTOPLASMIC"/>
    <property type="match status" value="1"/>
</dbReference>
<evidence type="ECO:0000256" key="5">
    <source>
        <dbReference type="ARBA" id="ARBA00022741"/>
    </source>
</evidence>
<reference evidence="14 15" key="1">
    <citation type="journal article" date="2010" name="Cell">
        <title>The genome of Naegleria gruberi illuminates early eukaryotic versatility.</title>
        <authorList>
            <person name="Fritz-Laylin L.K."/>
            <person name="Prochnik S.E."/>
            <person name="Ginger M.L."/>
            <person name="Dacks J.B."/>
            <person name="Carpenter M.L."/>
            <person name="Field M.C."/>
            <person name="Kuo A."/>
            <person name="Paredez A."/>
            <person name="Chapman J."/>
            <person name="Pham J."/>
            <person name="Shu S."/>
            <person name="Neupane R."/>
            <person name="Cipriano M."/>
            <person name="Mancuso J."/>
            <person name="Tu H."/>
            <person name="Salamov A."/>
            <person name="Lindquist E."/>
            <person name="Shapiro H."/>
            <person name="Lucas S."/>
            <person name="Grigoriev I.V."/>
            <person name="Cande W.Z."/>
            <person name="Fulton C."/>
            <person name="Rokhsar D.S."/>
            <person name="Dawson S.C."/>
        </authorList>
    </citation>
    <scope>NUCLEOTIDE SEQUENCE [LARGE SCALE GENOMIC DNA]</scope>
    <source>
        <strain evidence="14 15">NEG-M</strain>
    </source>
</reference>
<proteinExistence type="inferred from homology"/>
<evidence type="ECO:0000259" key="13">
    <source>
        <dbReference type="Pfam" id="PF01406"/>
    </source>
</evidence>
<comment type="cofactor">
    <cofactor evidence="1">
        <name>Zn(2+)</name>
        <dbReference type="ChEBI" id="CHEBI:29105"/>
    </cofactor>
</comment>
<dbReference type="OrthoDB" id="438179at2759"/>
<dbReference type="OMA" id="FHNDMKS"/>
<accession>D2V116</accession>
<dbReference type="GeneID" id="8855494"/>
<dbReference type="FunFam" id="3.40.50.620:FF:000027">
    <property type="entry name" value="Cysteine--tRNA ligase, cytoplasmic"/>
    <property type="match status" value="1"/>
</dbReference>
<dbReference type="Proteomes" id="UP000006671">
    <property type="component" value="Unassembled WGS sequence"/>
</dbReference>
<sequence>MLPQTTTSGQKPSVQQPEWFKPQGRDTGIEVYNSLTCQKEKFILQDNSNTITWYTCGPTVYDWSHMGHARTYVGFDIVRRILEDYFNFNVIYIENITDIDDKIIKKNFLSVPRYYEHLFWEDMKQLQVKTPTVLVRVTEHIDEVVSFIQQIIDNGFAYEEGGNVYFDVEAFQQNQKHVYGKLEPWNVNCEERLMDGEGESETEKKVFKKKSKKDFALWKTSKPGEPEWDSKWGKGRPGWHIECSAMACYALQQAAKLAGRSANDATLDVHCGGIDLKFPHHDNELAQSEAYLGSRQWVNYFLHTGHLSIDGMSMSKSKKNFITIRQALEKYTARQIRMMFLYRKFDDEMEYSETTMEYAKSIEKSFQEFFGNLKIIFRDYVTKTGKSIEKWDQADFELSETLSKSKLDVDTALRNSFDTIKCMITLQSLIKATNTYLEKKNYPSVPLLKQVGYYVTRIFSVFGLVDGVDTFGFPVSGGESYEENVAPIINALSDFRSEIRNIARDKNDKKEQRILQTCDSLRDDVLPGLGIRLEDKKETTSWKLADKNELLREREEKKANEKQAKLDALKKSEEKLATAQKEYETSLIDPLEFFKQGEYASQFSEWDETGLPTKDKDGVEVTKSAKKNLSKALDKQKKLFTQQEAKKKAVQDAETLVHKNGLAVTELK</sequence>
<keyword evidence="9 14" id="KW-0030">Aminoacyl-tRNA synthetase</keyword>
<feature type="domain" description="tRNA synthetases class I catalytic" evidence="13">
    <location>
        <begin position="47"/>
        <end position="360"/>
    </location>
</feature>
<organism evidence="15">
    <name type="scientific">Naegleria gruberi</name>
    <name type="common">Amoeba</name>
    <dbReference type="NCBI Taxonomy" id="5762"/>
    <lineage>
        <taxon>Eukaryota</taxon>
        <taxon>Discoba</taxon>
        <taxon>Heterolobosea</taxon>
        <taxon>Tetramitia</taxon>
        <taxon>Eutetramitia</taxon>
        <taxon>Vahlkampfiidae</taxon>
        <taxon>Naegleria</taxon>
    </lineage>
</organism>
<evidence type="ECO:0000313" key="14">
    <source>
        <dbReference type="EMBL" id="EFC49827.1"/>
    </source>
</evidence>
<evidence type="ECO:0000256" key="8">
    <source>
        <dbReference type="ARBA" id="ARBA00022917"/>
    </source>
</evidence>
<dbReference type="Gene3D" id="3.40.50.620">
    <property type="entry name" value="HUPs"/>
    <property type="match status" value="1"/>
</dbReference>
<evidence type="ECO:0000256" key="4">
    <source>
        <dbReference type="ARBA" id="ARBA00022723"/>
    </source>
</evidence>
<evidence type="ECO:0000256" key="9">
    <source>
        <dbReference type="ARBA" id="ARBA00023146"/>
    </source>
</evidence>
<dbReference type="AlphaFoldDB" id="D2V116"/>
<dbReference type="GO" id="GO:0006423">
    <property type="term" value="P:cysteinyl-tRNA aminoacylation"/>
    <property type="evidence" value="ECO:0007669"/>
    <property type="project" value="InterPro"/>
</dbReference>
<keyword evidence="6" id="KW-0862">Zinc</keyword>
<dbReference type="InterPro" id="IPR015803">
    <property type="entry name" value="Cys-tRNA-ligase"/>
</dbReference>
<dbReference type="CDD" id="cd00672">
    <property type="entry name" value="CysRS_core"/>
    <property type="match status" value="1"/>
</dbReference>
<dbReference type="SUPFAM" id="SSF52374">
    <property type="entry name" value="Nucleotidylyl transferase"/>
    <property type="match status" value="1"/>
</dbReference>
<dbReference type="PANTHER" id="PTHR10890">
    <property type="entry name" value="CYSTEINYL-TRNA SYNTHETASE"/>
    <property type="match status" value="1"/>
</dbReference>
<dbReference type="KEGG" id="ngr:NAEGRDRAFT_82919"/>
<evidence type="ECO:0000313" key="15">
    <source>
        <dbReference type="Proteomes" id="UP000006671"/>
    </source>
</evidence>
<dbReference type="VEuPathDB" id="AmoebaDB:NAEGRDRAFT_82919"/>
<dbReference type="EMBL" id="GG738847">
    <property type="protein sequence ID" value="EFC49827.1"/>
    <property type="molecule type" value="Genomic_DNA"/>
</dbReference>
<feature type="region of interest" description="Disordered" evidence="12">
    <location>
        <begin position="1"/>
        <end position="22"/>
    </location>
</feature>
<evidence type="ECO:0000256" key="11">
    <source>
        <dbReference type="SAM" id="Coils"/>
    </source>
</evidence>
<keyword evidence="15" id="KW-1185">Reference proteome</keyword>
<keyword evidence="7" id="KW-0067">ATP-binding</keyword>
<evidence type="ECO:0000256" key="7">
    <source>
        <dbReference type="ARBA" id="ARBA00022840"/>
    </source>
</evidence>